<keyword evidence="5" id="KW-0175">Coiled coil</keyword>
<dbReference type="Proteomes" id="UP001168972">
    <property type="component" value="Unassembled WGS sequence"/>
</dbReference>
<evidence type="ECO:0000313" key="10">
    <source>
        <dbReference type="EMBL" id="KAK0181680.1"/>
    </source>
</evidence>
<reference evidence="10" key="2">
    <citation type="submission" date="2023-03" db="EMBL/GenBank/DDBJ databases">
        <authorList>
            <person name="Inwood S.N."/>
            <person name="Skelly J.G."/>
            <person name="Guhlin J."/>
            <person name="Harrop T.W.R."/>
            <person name="Goldson S.G."/>
            <person name="Dearden P.K."/>
        </authorList>
    </citation>
    <scope>NUCLEOTIDE SEQUENCE</scope>
    <source>
        <strain evidence="10">Lincoln</strain>
        <tissue evidence="10">Whole body</tissue>
    </source>
</reference>
<dbReference type="Pfam" id="PF25828">
    <property type="entry name" value="CC_Cfap43"/>
    <property type="match status" value="1"/>
</dbReference>
<evidence type="ECO:0000256" key="4">
    <source>
        <dbReference type="ARBA" id="ARBA00022737"/>
    </source>
</evidence>
<dbReference type="InterPro" id="IPR036322">
    <property type="entry name" value="WD40_repeat_dom_sf"/>
</dbReference>
<name>A0AA39G510_MICHY</name>
<protein>
    <recommendedName>
        <fullName evidence="9">Cilia- and flagella-associated protein 43</fullName>
    </recommendedName>
</protein>
<dbReference type="GO" id="GO:0003341">
    <property type="term" value="P:cilium movement"/>
    <property type="evidence" value="ECO:0007669"/>
    <property type="project" value="UniProtKB-ARBA"/>
</dbReference>
<evidence type="ECO:0000256" key="1">
    <source>
        <dbReference type="ARBA" id="ARBA00004430"/>
    </source>
</evidence>
<dbReference type="EMBL" id="JAQQBR010000002">
    <property type="protein sequence ID" value="KAK0181680.1"/>
    <property type="molecule type" value="Genomic_DNA"/>
</dbReference>
<evidence type="ECO:0000256" key="2">
    <source>
        <dbReference type="ARBA" id="ARBA00022490"/>
    </source>
</evidence>
<keyword evidence="4" id="KW-0677">Repeat</keyword>
<keyword evidence="2" id="KW-0963">Cytoplasm</keyword>
<dbReference type="Gene3D" id="2.130.10.10">
    <property type="entry name" value="YVTN repeat-like/Quinoprotein amine dehydrogenase"/>
    <property type="match status" value="2"/>
</dbReference>
<reference evidence="10" key="1">
    <citation type="journal article" date="2023" name="bioRxiv">
        <title>Scaffold-level genome assemblies of two parasitoid biocontrol wasps reveal the parthenogenesis mechanism and an associated novel virus.</title>
        <authorList>
            <person name="Inwood S."/>
            <person name="Skelly J."/>
            <person name="Guhlin J."/>
            <person name="Harrop T."/>
            <person name="Goldson S."/>
            <person name="Dearden P."/>
        </authorList>
    </citation>
    <scope>NUCLEOTIDE SEQUENCE</scope>
    <source>
        <strain evidence="10">Lincoln</strain>
        <tissue evidence="10">Whole body</tissue>
    </source>
</reference>
<comment type="similarity">
    <text evidence="8">Belongs to the CFAP43 family.</text>
</comment>
<organism evidence="10 11">
    <name type="scientific">Microctonus hyperodae</name>
    <name type="common">Parasitoid wasp</name>
    <dbReference type="NCBI Taxonomy" id="165561"/>
    <lineage>
        <taxon>Eukaryota</taxon>
        <taxon>Metazoa</taxon>
        <taxon>Ecdysozoa</taxon>
        <taxon>Arthropoda</taxon>
        <taxon>Hexapoda</taxon>
        <taxon>Insecta</taxon>
        <taxon>Pterygota</taxon>
        <taxon>Neoptera</taxon>
        <taxon>Endopterygota</taxon>
        <taxon>Hymenoptera</taxon>
        <taxon>Apocrita</taxon>
        <taxon>Ichneumonoidea</taxon>
        <taxon>Braconidae</taxon>
        <taxon>Euphorinae</taxon>
        <taxon>Microctonus</taxon>
    </lineage>
</organism>
<keyword evidence="11" id="KW-1185">Reference proteome</keyword>
<comment type="subcellular location">
    <subcellularLocation>
        <location evidence="1">Cytoplasm</location>
        <location evidence="1">Cytoskeleton</location>
        <location evidence="1">Cilium axoneme</location>
    </subcellularLocation>
</comment>
<dbReference type="SUPFAM" id="SSF50978">
    <property type="entry name" value="WD40 repeat-like"/>
    <property type="match status" value="1"/>
</dbReference>
<evidence type="ECO:0000256" key="7">
    <source>
        <dbReference type="ARBA" id="ARBA00023273"/>
    </source>
</evidence>
<evidence type="ECO:0000256" key="3">
    <source>
        <dbReference type="ARBA" id="ARBA00022574"/>
    </source>
</evidence>
<evidence type="ECO:0000256" key="5">
    <source>
        <dbReference type="ARBA" id="ARBA00023054"/>
    </source>
</evidence>
<proteinExistence type="inferred from homology"/>
<gene>
    <name evidence="10" type="ORF">PV327_003945</name>
</gene>
<evidence type="ECO:0000256" key="8">
    <source>
        <dbReference type="ARBA" id="ARBA00023605"/>
    </source>
</evidence>
<dbReference type="PANTHER" id="PTHR14885:SF1">
    <property type="entry name" value="CILIA- AND FLAGELLA-ASSOCIATED PROTEIN 43"/>
    <property type="match status" value="1"/>
</dbReference>
<dbReference type="GO" id="GO:0005930">
    <property type="term" value="C:axoneme"/>
    <property type="evidence" value="ECO:0007669"/>
    <property type="project" value="UniProtKB-SubCell"/>
</dbReference>
<evidence type="ECO:0000313" key="11">
    <source>
        <dbReference type="Proteomes" id="UP001168972"/>
    </source>
</evidence>
<evidence type="ECO:0000256" key="6">
    <source>
        <dbReference type="ARBA" id="ARBA00023212"/>
    </source>
</evidence>
<dbReference type="GO" id="GO:0060271">
    <property type="term" value="P:cilium assembly"/>
    <property type="evidence" value="ECO:0007669"/>
    <property type="project" value="TreeGrafter"/>
</dbReference>
<evidence type="ECO:0000256" key="9">
    <source>
        <dbReference type="ARBA" id="ARBA00023662"/>
    </source>
</evidence>
<sequence>MSRNPRILIYSYPDMEQISECCGGPESGYLATVFMSSEYLVSLGSCPDYPIIIWNWKNGIQLHSISSPVHDLYGQMIRVSLCRPILLAQLGRDSGKLFVWSVITTSTIVMSYKKITLPNEATAVYVDWSLHKSFPQLAIADEHGHVYISNKDGSEVNRVVFSQRCGVCLDYEMPIVCWFQDGIMLKTTFCQIRYFKKNMLNIWRREQYIESKLKPYIITVNPFKSDELFYFTEEGFLMQLSLSTTNENTLKVDKKLDLGGIYTFIDFIYPWAHDLIAIDMNFDLNIVDVTNGEKVGILNLKAEGKVNDLLSHPDFPLVVLATANGELFIVTVHERHNPSVLFKYRLQSEQLDFFKFSQCGRHLIVGEKKSGICFCITSIKNDPFSKIYQLNIEREFVDVAFYDENGVLKIIILILSSTISFISNYILIYKLLPNEENFTQAKIITDLPKFYQRLHYAPGNSKILVATPYLSRQIDFFNRTSEMKMSLIHAVKATGQQVRGIKIHTNRRYITTSGVDGVVTVVTGQADIETPTILLTHHRRDLGVSKAICSPSGKIVIALGQNGSVVCVKLNLNGKEIIKDEVERQKLIKSDYESLNGNIFRYLSGPYQIIPLENDNAKTWIDWMNQQVFLKEEKKCREKKLDIIKRLNVIKIKIQKMLDENEKCSDIEKLSIAEFDLEILSRKQKMKLAKEEREDVRLRLEFECTSMNKISNWIKKTFWDPLKVLPKSIFSIFGDKEITNYPTTLDDPQEKDMIAWNDYLVDTNTKAEYHSPELELCLLIKNRYKPTRTDERSVSFIQSLLMDDEEYENEDENEAEKQACEGNTTCKFIQPSSKYSQFEDYSFQQFISMARGMASDIQQLRDYFNKLFEKMYEVKQQELALFCERNKKIYHINSELKSLFNQTVPELLIDPEWRYQEHPESIFTVIDDEVMAEPYVSVSQQELAEKQAEEAEKKKSLLLEDDFREKALLEMIDGVLEVHWKDIIKKDIPKPKCMLTKSPDDYNVEDILAVQKYESDKQTLIQERKKYRAILETDYSDTMKVLKEQVEKFDSSLQEFSLTKMKIESAIQQLNLMRTRGYIKAFHRLEKHRVINNCQKKIVETENQIQKILEQNQFLYSLLRDLESHREQLLAKEKTMLKKVKKEFRFRNEVVNELLRQQYKKRPKVMINNASAGDFLELGNCIITNTDSKFLNHQCAEYLENVKANDIQPLNLSELITLHDWTHLIKLRRDEIELEMSLKANWMEINETECGINENNKNIEKLEVDICDLNDRLWQINHDQLISDINSEIQLVLTMGQVEIDQSGRIEETKDAVLMPIEEIQKINDKILKAADKKLKSMRRSIKFIRGYLLKEWQHNCMKMTIVNLKDDLHEIQKFPVTKDIRAYLKRQEMGLKEDKIVEQSERQILAMEAIYQKSLNHWVIKLEDIESKIETIKRNNYALDTEITNMNVDRWEMALKRDLEAEDRDEKFNERKFALLLRRSKLVLKIQQEYAEILALKNEYEVLQLNKCPGLSFKALGDKCSINKC</sequence>
<dbReference type="InterPro" id="IPR015943">
    <property type="entry name" value="WD40/YVTN_repeat-like_dom_sf"/>
</dbReference>
<comment type="caution">
    <text evidence="10">The sequence shown here is derived from an EMBL/GenBank/DDBJ whole genome shotgun (WGS) entry which is preliminary data.</text>
</comment>
<accession>A0AA39G510</accession>
<keyword evidence="7" id="KW-0966">Cell projection</keyword>
<keyword evidence="6" id="KW-0206">Cytoskeleton</keyword>
<dbReference type="PANTHER" id="PTHR14885">
    <property type="entry name" value="CILIA- AND FLAGELLA-ASSOCIATED PROTEIN 43-RELATED"/>
    <property type="match status" value="1"/>
</dbReference>
<keyword evidence="3" id="KW-0853">WD repeat</keyword>